<proteinExistence type="inferred from homology"/>
<evidence type="ECO:0000256" key="1">
    <source>
        <dbReference type="ARBA" id="ARBA00002397"/>
    </source>
</evidence>
<comment type="caution">
    <text evidence="4">The sequence shown here is derived from an EMBL/GenBank/DDBJ whole genome shotgun (WGS) entry which is preliminary data.</text>
</comment>
<evidence type="ECO:0000256" key="3">
    <source>
        <dbReference type="ARBA" id="ARBA00022795"/>
    </source>
</evidence>
<keyword evidence="4" id="KW-0282">Flagellum</keyword>
<dbReference type="RefSeq" id="WP_210655309.1">
    <property type="nucleotide sequence ID" value="NZ_JAGKQQ010000001.1"/>
</dbReference>
<comment type="function">
    <text evidence="1">Required for the efficient initiation of filament assembly.</text>
</comment>
<keyword evidence="4" id="KW-0969">Cilium</keyword>
<keyword evidence="4" id="KW-0966">Cell projection</keyword>
<comment type="similarity">
    <text evidence="2">Belongs to the FlgN family.</text>
</comment>
<evidence type="ECO:0000256" key="2">
    <source>
        <dbReference type="ARBA" id="ARBA00007703"/>
    </source>
</evidence>
<name>A0ABS5BSX2_9BACT</name>
<dbReference type="SUPFAM" id="SSF140566">
    <property type="entry name" value="FlgN-like"/>
    <property type="match status" value="1"/>
</dbReference>
<evidence type="ECO:0000313" key="4">
    <source>
        <dbReference type="EMBL" id="MBP3956823.1"/>
    </source>
</evidence>
<dbReference type="Pfam" id="PF05130">
    <property type="entry name" value="FlgN"/>
    <property type="match status" value="1"/>
</dbReference>
<keyword evidence="5" id="KW-1185">Reference proteome</keyword>
<organism evidence="4 5">
    <name type="scientific">Gemmata palustris</name>
    <dbReference type="NCBI Taxonomy" id="2822762"/>
    <lineage>
        <taxon>Bacteria</taxon>
        <taxon>Pseudomonadati</taxon>
        <taxon>Planctomycetota</taxon>
        <taxon>Planctomycetia</taxon>
        <taxon>Gemmatales</taxon>
        <taxon>Gemmataceae</taxon>
        <taxon>Gemmata</taxon>
    </lineage>
</organism>
<protein>
    <submittedName>
        <fullName evidence="4">Flagellar export chaperone FlgN</fullName>
    </submittedName>
</protein>
<dbReference type="EMBL" id="JAGKQQ010000001">
    <property type="protein sequence ID" value="MBP3956823.1"/>
    <property type="molecule type" value="Genomic_DNA"/>
</dbReference>
<gene>
    <name evidence="4" type="primary">flgN</name>
    <name evidence="4" type="ORF">J8F10_16235</name>
</gene>
<sequence>MHTVPQQLSTTTATFLQHLRVEEQFLADVLAKANDVYAALRRGDLAAATEITTQLNADAAGLRAASAQRAAVAEHLARALGLPTKDLKLSALVESLPDPLGAEVGAARDRLTAVTTDLTAVQTRNANLLGHLRSFFRDVLADLTADDTPARYGPSGNWLAPSAGSALLTPGYPQ</sequence>
<evidence type="ECO:0000313" key="5">
    <source>
        <dbReference type="Proteomes" id="UP000676565"/>
    </source>
</evidence>
<dbReference type="Proteomes" id="UP000676565">
    <property type="component" value="Unassembled WGS sequence"/>
</dbReference>
<reference evidence="4 5" key="1">
    <citation type="submission" date="2021-04" db="EMBL/GenBank/DDBJ databases">
        <authorList>
            <person name="Ivanova A."/>
        </authorList>
    </citation>
    <scope>NUCLEOTIDE SEQUENCE [LARGE SCALE GENOMIC DNA]</scope>
    <source>
        <strain evidence="4 5">G18</strain>
    </source>
</reference>
<accession>A0ABS5BSX2</accession>
<dbReference type="InterPro" id="IPR007809">
    <property type="entry name" value="FlgN-like"/>
</dbReference>
<keyword evidence="3" id="KW-1005">Bacterial flagellum biogenesis</keyword>
<dbReference type="Gene3D" id="1.20.58.300">
    <property type="entry name" value="FlgN-like"/>
    <property type="match status" value="1"/>
</dbReference>
<dbReference type="InterPro" id="IPR036679">
    <property type="entry name" value="FlgN-like_sf"/>
</dbReference>